<dbReference type="AlphaFoldDB" id="A0A7J7L7Q1"/>
<comment type="caution">
    <text evidence="3">The sequence shown here is derived from an EMBL/GenBank/DDBJ whole genome shotgun (WGS) entry which is preliminary data.</text>
</comment>
<dbReference type="SUPFAM" id="SSF100920">
    <property type="entry name" value="Heat shock protein 70kD (HSP70), peptide-binding domain"/>
    <property type="match status" value="1"/>
</dbReference>
<proteinExistence type="predicted"/>
<evidence type="ECO:0000256" key="1">
    <source>
        <dbReference type="ARBA" id="ARBA00022741"/>
    </source>
</evidence>
<reference evidence="3 4" key="1">
    <citation type="journal article" date="2020" name="IScience">
        <title>Genome Sequencing of the Endangered Kingdonia uniflora (Circaeasteraceae, Ranunculales) Reveals Potential Mechanisms of Evolutionary Specialization.</title>
        <authorList>
            <person name="Sun Y."/>
            <person name="Deng T."/>
            <person name="Zhang A."/>
            <person name="Moore M.J."/>
            <person name="Landis J.B."/>
            <person name="Lin N."/>
            <person name="Zhang H."/>
            <person name="Zhang X."/>
            <person name="Huang J."/>
            <person name="Zhang X."/>
            <person name="Sun H."/>
            <person name="Wang H."/>
        </authorList>
    </citation>
    <scope>NUCLEOTIDE SEQUENCE [LARGE SCALE GENOMIC DNA]</scope>
    <source>
        <strain evidence="3">TB1705</strain>
        <tissue evidence="3">Leaf</tissue>
    </source>
</reference>
<protein>
    <submittedName>
        <fullName evidence="3">Uncharacterized protein</fullName>
    </submittedName>
</protein>
<keyword evidence="1" id="KW-0547">Nucleotide-binding</keyword>
<dbReference type="PANTHER" id="PTHR19375">
    <property type="entry name" value="HEAT SHOCK PROTEIN 70KDA"/>
    <property type="match status" value="1"/>
</dbReference>
<dbReference type="GO" id="GO:0005524">
    <property type="term" value="F:ATP binding"/>
    <property type="evidence" value="ECO:0007669"/>
    <property type="project" value="UniProtKB-KW"/>
</dbReference>
<dbReference type="InterPro" id="IPR043129">
    <property type="entry name" value="ATPase_NBD"/>
</dbReference>
<dbReference type="Proteomes" id="UP000541444">
    <property type="component" value="Unassembled WGS sequence"/>
</dbReference>
<evidence type="ECO:0000313" key="3">
    <source>
        <dbReference type="EMBL" id="KAF6138666.1"/>
    </source>
</evidence>
<dbReference type="Pfam" id="PF00012">
    <property type="entry name" value="HSP70"/>
    <property type="match status" value="1"/>
</dbReference>
<accession>A0A7J7L7Q1</accession>
<sequence length="278" mass="30577">MLICLVKGAQLGRTRCLVQRWEKRETLNNESPTISGSIDTIPETSTLSHTSDIAMINVDQENGLRICKVLGLPEFEEVNQKVFEKSESLEEQCVFAARVDVEDISDVILVGGCSNIPKVKSLVLELCKEDEAGALEGAVAFGVSNPLGSLDLLEIQATPQSLGIEAYGHTFVPIIPRNMTMPTRKEMWFTTTRDNQTEALIVAYEGEGKEVDENHILGYFKIIGILPALKGIPEISVCMDLDASNVLRVFARAILPQTHQPVMPFLEKRMPTVDAGHG</sequence>
<dbReference type="GO" id="GO:0140662">
    <property type="term" value="F:ATP-dependent protein folding chaperone"/>
    <property type="evidence" value="ECO:0007669"/>
    <property type="project" value="InterPro"/>
</dbReference>
<name>A0A7J7L7Q1_9MAGN</name>
<dbReference type="InterPro" id="IPR018181">
    <property type="entry name" value="Heat_shock_70_CS"/>
</dbReference>
<dbReference type="PROSITE" id="PS01036">
    <property type="entry name" value="HSP70_3"/>
    <property type="match status" value="1"/>
</dbReference>
<dbReference type="FunFam" id="2.60.34.10:FF:000019">
    <property type="entry name" value="Heat shock 70 kDa protein 8"/>
    <property type="match status" value="1"/>
</dbReference>
<dbReference type="Gene3D" id="3.30.420.40">
    <property type="match status" value="1"/>
</dbReference>
<keyword evidence="2" id="KW-0067">ATP-binding</keyword>
<dbReference type="Gene3D" id="2.60.34.10">
    <property type="entry name" value="Substrate Binding Domain Of DNAk, Chain A, domain 1"/>
    <property type="match status" value="1"/>
</dbReference>
<dbReference type="Gene3D" id="3.90.640.10">
    <property type="entry name" value="Actin, Chain A, domain 4"/>
    <property type="match status" value="1"/>
</dbReference>
<dbReference type="SUPFAM" id="SSF53067">
    <property type="entry name" value="Actin-like ATPase domain"/>
    <property type="match status" value="1"/>
</dbReference>
<gene>
    <name evidence="3" type="ORF">GIB67_009860</name>
</gene>
<evidence type="ECO:0000313" key="4">
    <source>
        <dbReference type="Proteomes" id="UP000541444"/>
    </source>
</evidence>
<dbReference type="EMBL" id="JACGCM010002558">
    <property type="protein sequence ID" value="KAF6138666.1"/>
    <property type="molecule type" value="Genomic_DNA"/>
</dbReference>
<dbReference type="InterPro" id="IPR029047">
    <property type="entry name" value="HSP70_peptide-bd_sf"/>
</dbReference>
<organism evidence="3 4">
    <name type="scientific">Kingdonia uniflora</name>
    <dbReference type="NCBI Taxonomy" id="39325"/>
    <lineage>
        <taxon>Eukaryota</taxon>
        <taxon>Viridiplantae</taxon>
        <taxon>Streptophyta</taxon>
        <taxon>Embryophyta</taxon>
        <taxon>Tracheophyta</taxon>
        <taxon>Spermatophyta</taxon>
        <taxon>Magnoliopsida</taxon>
        <taxon>Ranunculales</taxon>
        <taxon>Circaeasteraceae</taxon>
        <taxon>Kingdonia</taxon>
    </lineage>
</organism>
<dbReference type="InterPro" id="IPR013126">
    <property type="entry name" value="Hsp_70_fam"/>
</dbReference>
<evidence type="ECO:0000256" key="2">
    <source>
        <dbReference type="ARBA" id="ARBA00022840"/>
    </source>
</evidence>
<keyword evidence="4" id="KW-1185">Reference proteome</keyword>
<dbReference type="OrthoDB" id="510472at2759"/>